<feature type="domain" description="Core-binding (CB)" evidence="7">
    <location>
        <begin position="1"/>
        <end position="89"/>
    </location>
</feature>
<dbReference type="RefSeq" id="WP_092727063.1">
    <property type="nucleotide sequence ID" value="NZ_FNNO01000028.1"/>
</dbReference>
<evidence type="ECO:0000256" key="4">
    <source>
        <dbReference type="ARBA" id="ARBA00023172"/>
    </source>
</evidence>
<evidence type="ECO:0000256" key="1">
    <source>
        <dbReference type="ARBA" id="ARBA00008857"/>
    </source>
</evidence>
<evidence type="ECO:0000256" key="3">
    <source>
        <dbReference type="ARBA" id="ARBA00023125"/>
    </source>
</evidence>
<comment type="caution">
    <text evidence="8">The sequence shown here is derived from an EMBL/GenBank/DDBJ whole genome shotgun (WGS) entry which is preliminary data.</text>
</comment>
<name>A0A8X8IIV6_9BACT</name>
<evidence type="ECO:0000256" key="5">
    <source>
        <dbReference type="PROSITE-ProRule" id="PRU01248"/>
    </source>
</evidence>
<dbReference type="PANTHER" id="PTHR30349">
    <property type="entry name" value="PHAGE INTEGRASE-RELATED"/>
    <property type="match status" value="1"/>
</dbReference>
<reference evidence="8 9" key="1">
    <citation type="submission" date="2016-10" db="EMBL/GenBank/DDBJ databases">
        <authorList>
            <person name="Varghese N."/>
            <person name="Submissions S."/>
        </authorList>
    </citation>
    <scope>NUCLEOTIDE SEQUENCE [LARGE SCALE GENOMIC DNA]</scope>
    <source>
        <strain evidence="8 9">DSM 25353</strain>
    </source>
</reference>
<keyword evidence="4" id="KW-0233">DNA recombination</keyword>
<evidence type="ECO:0000256" key="2">
    <source>
        <dbReference type="ARBA" id="ARBA00022908"/>
    </source>
</evidence>
<dbReference type="InterPro" id="IPR002104">
    <property type="entry name" value="Integrase_catalytic"/>
</dbReference>
<protein>
    <submittedName>
        <fullName evidence="8">Integrase/recombinase XerD</fullName>
    </submittedName>
</protein>
<evidence type="ECO:0000313" key="9">
    <source>
        <dbReference type="Proteomes" id="UP000198711"/>
    </source>
</evidence>
<evidence type="ECO:0000259" key="7">
    <source>
        <dbReference type="PROSITE" id="PS51900"/>
    </source>
</evidence>
<organism evidence="8 9">
    <name type="scientific">Hydrobacter penzbergensis</name>
    <dbReference type="NCBI Taxonomy" id="1235997"/>
    <lineage>
        <taxon>Bacteria</taxon>
        <taxon>Pseudomonadati</taxon>
        <taxon>Bacteroidota</taxon>
        <taxon>Chitinophagia</taxon>
        <taxon>Chitinophagales</taxon>
        <taxon>Chitinophagaceae</taxon>
        <taxon>Hydrobacter</taxon>
    </lineage>
</organism>
<dbReference type="Proteomes" id="UP000198711">
    <property type="component" value="Unassembled WGS sequence"/>
</dbReference>
<comment type="similarity">
    <text evidence="1">Belongs to the 'phage' integrase family.</text>
</comment>
<dbReference type="InterPro" id="IPR013762">
    <property type="entry name" value="Integrase-like_cat_sf"/>
</dbReference>
<evidence type="ECO:0000259" key="6">
    <source>
        <dbReference type="PROSITE" id="PS51898"/>
    </source>
</evidence>
<keyword evidence="3 5" id="KW-0238">DNA-binding</keyword>
<dbReference type="InterPro" id="IPR010998">
    <property type="entry name" value="Integrase_recombinase_N"/>
</dbReference>
<dbReference type="EMBL" id="FNNO01000028">
    <property type="protein sequence ID" value="SDX69505.1"/>
    <property type="molecule type" value="Genomic_DNA"/>
</dbReference>
<keyword evidence="2" id="KW-0229">DNA integration</keyword>
<dbReference type="Gene3D" id="1.10.443.10">
    <property type="entry name" value="Intergrase catalytic core"/>
    <property type="match status" value="1"/>
</dbReference>
<dbReference type="PROSITE" id="PS51898">
    <property type="entry name" value="TYR_RECOMBINASE"/>
    <property type="match status" value="1"/>
</dbReference>
<accession>A0A8X8IIV6</accession>
<dbReference type="GO" id="GO:0003677">
    <property type="term" value="F:DNA binding"/>
    <property type="evidence" value="ECO:0007669"/>
    <property type="project" value="UniProtKB-UniRule"/>
</dbReference>
<dbReference type="PROSITE" id="PS51900">
    <property type="entry name" value="CB"/>
    <property type="match status" value="1"/>
</dbReference>
<gene>
    <name evidence="8" type="ORF">SAMN05444410_1281</name>
</gene>
<dbReference type="GO" id="GO:0015074">
    <property type="term" value="P:DNA integration"/>
    <property type="evidence" value="ECO:0007669"/>
    <property type="project" value="UniProtKB-KW"/>
</dbReference>
<dbReference type="GO" id="GO:0006310">
    <property type="term" value="P:DNA recombination"/>
    <property type="evidence" value="ECO:0007669"/>
    <property type="project" value="UniProtKB-KW"/>
</dbReference>
<dbReference type="Pfam" id="PF00589">
    <property type="entry name" value="Phage_integrase"/>
    <property type="match status" value="1"/>
</dbReference>
<dbReference type="InterPro" id="IPR044068">
    <property type="entry name" value="CB"/>
</dbReference>
<dbReference type="InterPro" id="IPR050090">
    <property type="entry name" value="Tyrosine_recombinase_XerCD"/>
</dbReference>
<dbReference type="InterPro" id="IPR011010">
    <property type="entry name" value="DNA_brk_join_enz"/>
</dbReference>
<evidence type="ECO:0000313" key="8">
    <source>
        <dbReference type="EMBL" id="SDX69505.1"/>
    </source>
</evidence>
<dbReference type="AlphaFoldDB" id="A0A8X8IIV6"/>
<keyword evidence="9" id="KW-1185">Reference proteome</keyword>
<feature type="domain" description="Tyr recombinase" evidence="6">
    <location>
        <begin position="110"/>
        <end position="292"/>
    </location>
</feature>
<dbReference type="PANTHER" id="PTHR30349:SF41">
    <property type="entry name" value="INTEGRASE_RECOMBINASE PROTEIN MJ0367-RELATED"/>
    <property type="match status" value="1"/>
</dbReference>
<dbReference type="Gene3D" id="1.10.150.130">
    <property type="match status" value="1"/>
</dbReference>
<dbReference type="SUPFAM" id="SSF56349">
    <property type="entry name" value="DNA breaking-rejoining enzymes"/>
    <property type="match status" value="1"/>
</dbReference>
<sequence>MQEIIDQFGGYLYQLGYGNKTRQCLCAQAAALLTYCEATDVTQITQGQIKDFYEWLYSCPGKRKGSSGLSESTIAHYVYALQHFFSWLEQTEQICYNPISGIKFKQHHKNRREPLSREQVEALFAAAGSLQELAVLHLFYSCGLRRSEATQLDTRDIHFKQQLLYVREGKGGKRRVIPLTERVTHDLENYYTNQRCQTKPLRVSDEPAFMLGSRGMRMSGGSYQTLFKKIMARCADAALPEGITLHHLRHSIATDLVQGGMSMLYVKDFLGHSSLDTTQVYARAKAAQLKSL</sequence>
<proteinExistence type="inferred from homology"/>